<dbReference type="EMBL" id="JAPEUV010000116">
    <property type="protein sequence ID" value="KAJ4332519.1"/>
    <property type="molecule type" value="Genomic_DNA"/>
</dbReference>
<dbReference type="AlphaFoldDB" id="A0A9W8WTH6"/>
<protein>
    <recommendedName>
        <fullName evidence="2">DUF7079 domain-containing protein</fullName>
    </recommendedName>
</protein>
<evidence type="ECO:0000313" key="4">
    <source>
        <dbReference type="Proteomes" id="UP001140562"/>
    </source>
</evidence>
<feature type="compositionally biased region" description="Polar residues" evidence="1">
    <location>
        <begin position="178"/>
        <end position="191"/>
    </location>
</feature>
<evidence type="ECO:0000259" key="2">
    <source>
        <dbReference type="Pfam" id="PF23296"/>
    </source>
</evidence>
<organism evidence="3 4">
    <name type="scientific">Didymella glomerata</name>
    <dbReference type="NCBI Taxonomy" id="749621"/>
    <lineage>
        <taxon>Eukaryota</taxon>
        <taxon>Fungi</taxon>
        <taxon>Dikarya</taxon>
        <taxon>Ascomycota</taxon>
        <taxon>Pezizomycotina</taxon>
        <taxon>Dothideomycetes</taxon>
        <taxon>Pleosporomycetidae</taxon>
        <taxon>Pleosporales</taxon>
        <taxon>Pleosporineae</taxon>
        <taxon>Didymellaceae</taxon>
        <taxon>Didymella</taxon>
    </lineage>
</organism>
<feature type="region of interest" description="Disordered" evidence="1">
    <location>
        <begin position="162"/>
        <end position="191"/>
    </location>
</feature>
<comment type="caution">
    <text evidence="3">The sequence shown here is derived from an EMBL/GenBank/DDBJ whole genome shotgun (WGS) entry which is preliminary data.</text>
</comment>
<dbReference type="Proteomes" id="UP001140562">
    <property type="component" value="Unassembled WGS sequence"/>
</dbReference>
<name>A0A9W8WTH6_9PLEO</name>
<feature type="domain" description="DUF7079" evidence="2">
    <location>
        <begin position="15"/>
        <end position="124"/>
    </location>
</feature>
<reference evidence="3" key="1">
    <citation type="submission" date="2022-10" db="EMBL/GenBank/DDBJ databases">
        <title>Tapping the CABI collections for fungal endophytes: first genome assemblies for Collariella, Neodidymelliopsis, Ascochyta clinopodiicola, Didymella pomorum, Didymosphaeria variabile, Neocosmospora piperis and Neocucurbitaria cava.</title>
        <authorList>
            <person name="Hill R."/>
        </authorList>
    </citation>
    <scope>NUCLEOTIDE SEQUENCE</scope>
    <source>
        <strain evidence="3">IMI 360193</strain>
    </source>
</reference>
<sequence>MDILHYSSLNELTKAQQQCVVALSELFLNTESEDRNLNNAAKKLERTGLPWDQIERIFWDDTFYILIPNLIRHDGSPFPWLDHQWMFKDINQNRGAVHKRLIKAICNPLLKFWVGDLMVPCLATLKQIKCFEAGKSAWSGWLGASATAQYEQFKHGRTAAMDAQYQPPPTRVKRDQSQHNVSTSLDQVDVE</sequence>
<keyword evidence="4" id="KW-1185">Reference proteome</keyword>
<dbReference type="InterPro" id="IPR055507">
    <property type="entry name" value="DUF7079"/>
</dbReference>
<proteinExistence type="predicted"/>
<evidence type="ECO:0000313" key="3">
    <source>
        <dbReference type="EMBL" id="KAJ4332519.1"/>
    </source>
</evidence>
<dbReference type="OrthoDB" id="3244284at2759"/>
<gene>
    <name evidence="3" type="ORF">N0V87_008328</name>
</gene>
<dbReference type="Pfam" id="PF23296">
    <property type="entry name" value="DUF7079"/>
    <property type="match status" value="1"/>
</dbReference>
<evidence type="ECO:0000256" key="1">
    <source>
        <dbReference type="SAM" id="MobiDB-lite"/>
    </source>
</evidence>
<accession>A0A9W8WTH6</accession>